<feature type="transmembrane region" description="Helical" evidence="9">
    <location>
        <begin position="399"/>
        <end position="417"/>
    </location>
</feature>
<dbReference type="GeneID" id="33560034"/>
<dbReference type="SUPFAM" id="SSF103473">
    <property type="entry name" value="MFS general substrate transporter"/>
    <property type="match status" value="1"/>
</dbReference>
<evidence type="ECO:0000256" key="5">
    <source>
        <dbReference type="ARBA" id="ARBA00022989"/>
    </source>
</evidence>
<dbReference type="InterPro" id="IPR005829">
    <property type="entry name" value="Sugar_transporter_CS"/>
</dbReference>
<feature type="transmembrane region" description="Helical" evidence="9">
    <location>
        <begin position="292"/>
        <end position="312"/>
    </location>
</feature>
<feature type="transmembrane region" description="Helical" evidence="9">
    <location>
        <begin position="133"/>
        <end position="156"/>
    </location>
</feature>
<feature type="transmembrane region" description="Helical" evidence="9">
    <location>
        <begin position="110"/>
        <end position="127"/>
    </location>
</feature>
<dbReference type="InterPro" id="IPR005828">
    <property type="entry name" value="MFS_sugar_transport-like"/>
</dbReference>
<dbReference type="InterPro" id="IPR036259">
    <property type="entry name" value="MFS_trans_sf"/>
</dbReference>
<feature type="transmembrane region" description="Helical" evidence="9">
    <location>
        <begin position="168"/>
        <end position="191"/>
    </location>
</feature>
<dbReference type="PROSITE" id="PS00216">
    <property type="entry name" value="SUGAR_TRANSPORT_1"/>
    <property type="match status" value="1"/>
</dbReference>
<dbReference type="FunFam" id="1.20.1250.20:FF:000117">
    <property type="entry name" value="MFS hexose transporter"/>
    <property type="match status" value="1"/>
</dbReference>
<accession>A0A1Y1UJH5</accession>
<name>A0A1Y1UJH5_9TREE</name>
<evidence type="ECO:0000256" key="8">
    <source>
        <dbReference type="RuleBase" id="RU003346"/>
    </source>
</evidence>
<gene>
    <name evidence="11" type="ORF">BD324DRAFT_650880</name>
</gene>
<sequence>MAPNIAPATGPVREYHSALSTILQGRDTRWYKGRLGRLNFMLFFLFLTMTNNGYDGSMMNGLQTIDTWKNYFHNPQGGTLGVFNAIQTIGGLSSLLLSPYLCDWVGRRRALVFGTIIMLIATGIQTAAQNVGMFIGCRFLIGFGLSFAGLAAPLLIGELAFPTHRGPITSLWGPAWNSGAIIAAWTTFGSFRINNTWAWRLPSLIQGVPGVITLCVIYFIPESPRWLVSKGRDEEALAVITKWHCNDDAADPLATFEYEEIMEALRVEREAKQSSSYLELFKTPGNRRRMRIIIAFGFFSQWSGTGLISYYLTLVLDGIGITSTGHQTLINGILQVWGFIISIIGATLVDKAGRRPLVLTSLAGMLVFFVCWTICSAVYTESTALKNTMGVAIHPNLNAGHAVLALIILFNASYAIGISPVQNLYSIEICPTNIRARAITMGSLSINIALIFNQYVNPLAMKALNWKYYIVYDCWLLFELVFMYMYFIETKGPNGPLPLEETVFLYDGEDSAAALEKRGQLAATGDVEFGSPAGEQEKAQIVEMVEDKAPTTQHLS</sequence>
<dbReference type="OrthoDB" id="6133115at2759"/>
<feature type="domain" description="Major facilitator superfamily (MFS) profile" evidence="10">
    <location>
        <begin position="41"/>
        <end position="491"/>
    </location>
</feature>
<dbReference type="NCBIfam" id="TIGR00879">
    <property type="entry name" value="SP"/>
    <property type="match status" value="1"/>
</dbReference>
<evidence type="ECO:0000256" key="9">
    <source>
        <dbReference type="SAM" id="Phobius"/>
    </source>
</evidence>
<dbReference type="Gene3D" id="1.20.1250.20">
    <property type="entry name" value="MFS general substrate transporter like domains"/>
    <property type="match status" value="1"/>
</dbReference>
<dbReference type="Pfam" id="PF00083">
    <property type="entry name" value="Sugar_tr"/>
    <property type="match status" value="1"/>
</dbReference>
<feature type="transmembrane region" description="Helical" evidence="9">
    <location>
        <begin position="78"/>
        <end position="98"/>
    </location>
</feature>
<reference evidence="11 12" key="1">
    <citation type="submission" date="2017-03" db="EMBL/GenBank/DDBJ databases">
        <title>Widespread Adenine N6-methylation of Active Genes in Fungi.</title>
        <authorList>
            <consortium name="DOE Joint Genome Institute"/>
            <person name="Mondo S.J."/>
            <person name="Dannebaum R.O."/>
            <person name="Kuo R.C."/>
            <person name="Louie K.B."/>
            <person name="Bewick A.J."/>
            <person name="Labutti K."/>
            <person name="Haridas S."/>
            <person name="Kuo A."/>
            <person name="Salamov A."/>
            <person name="Ahrendt S.R."/>
            <person name="Lau R."/>
            <person name="Bowen B.P."/>
            <person name="Lipzen A."/>
            <person name="Sullivan W."/>
            <person name="Andreopoulos W.B."/>
            <person name="Clum A."/>
            <person name="Lindquist E."/>
            <person name="Daum C."/>
            <person name="Northen T.R."/>
            <person name="Ramamoorthy G."/>
            <person name="Schmitz R.J."/>
            <person name="Gryganskyi A."/>
            <person name="Culley D."/>
            <person name="Magnuson J."/>
            <person name="James T.Y."/>
            <person name="O'Malley M.A."/>
            <person name="Stajich J.E."/>
            <person name="Spatafora J.W."/>
            <person name="Visel A."/>
            <person name="Grigoriev I.V."/>
        </authorList>
    </citation>
    <scope>NUCLEOTIDE SEQUENCE [LARGE SCALE GENOMIC DNA]</scope>
    <source>
        <strain evidence="11 12">NRRL Y-17943</strain>
    </source>
</reference>
<evidence type="ECO:0000256" key="6">
    <source>
        <dbReference type="ARBA" id="ARBA00023136"/>
    </source>
</evidence>
<keyword evidence="5 9" id="KW-1133">Transmembrane helix</keyword>
<protein>
    <submittedName>
        <fullName evidence="11">Hexose transporter</fullName>
    </submittedName>
</protein>
<comment type="similarity">
    <text evidence="2 8">Belongs to the major facilitator superfamily. Sugar transporter (TC 2.A.1.1) family.</text>
</comment>
<feature type="transmembrane region" description="Helical" evidence="9">
    <location>
        <begin position="468"/>
        <end position="487"/>
    </location>
</feature>
<dbReference type="GO" id="GO:0016020">
    <property type="term" value="C:membrane"/>
    <property type="evidence" value="ECO:0007669"/>
    <property type="project" value="UniProtKB-SubCell"/>
</dbReference>
<keyword evidence="6 9" id="KW-0472">Membrane</keyword>
<feature type="transmembrane region" description="Helical" evidence="9">
    <location>
        <begin position="438"/>
        <end position="456"/>
    </location>
</feature>
<dbReference type="Proteomes" id="UP000193218">
    <property type="component" value="Unassembled WGS sequence"/>
</dbReference>
<evidence type="ECO:0000256" key="2">
    <source>
        <dbReference type="ARBA" id="ARBA00010992"/>
    </source>
</evidence>
<proteinExistence type="inferred from homology"/>
<dbReference type="PANTHER" id="PTHR48022">
    <property type="entry name" value="PLASTIDIC GLUCOSE TRANSPORTER 4"/>
    <property type="match status" value="1"/>
</dbReference>
<dbReference type="InterPro" id="IPR003663">
    <property type="entry name" value="Sugar/inositol_transpt"/>
</dbReference>
<feature type="transmembrane region" description="Helical" evidence="9">
    <location>
        <begin position="35"/>
        <end position="54"/>
    </location>
</feature>
<keyword evidence="3 8" id="KW-0813">Transport</keyword>
<evidence type="ECO:0000256" key="1">
    <source>
        <dbReference type="ARBA" id="ARBA00004141"/>
    </source>
</evidence>
<dbReference type="RefSeq" id="XP_021871313.1">
    <property type="nucleotide sequence ID" value="XM_022018225.1"/>
</dbReference>
<dbReference type="InterPro" id="IPR020846">
    <property type="entry name" value="MFS_dom"/>
</dbReference>
<comment type="subcellular location">
    <subcellularLocation>
        <location evidence="1">Membrane</location>
        <topology evidence="1">Multi-pass membrane protein</topology>
    </subcellularLocation>
</comment>
<feature type="transmembrane region" description="Helical" evidence="9">
    <location>
        <begin position="332"/>
        <end position="349"/>
    </location>
</feature>
<keyword evidence="12" id="KW-1185">Reference proteome</keyword>
<evidence type="ECO:0000256" key="7">
    <source>
        <dbReference type="ARBA" id="ARBA00049119"/>
    </source>
</evidence>
<dbReference type="PANTHER" id="PTHR48022:SF64">
    <property type="entry name" value="MAJOR FACILITATOR SUPERFAMILY (MFS) PROFILE DOMAIN-CONTAINING PROTEIN"/>
    <property type="match status" value="1"/>
</dbReference>
<evidence type="ECO:0000256" key="4">
    <source>
        <dbReference type="ARBA" id="ARBA00022692"/>
    </source>
</evidence>
<keyword evidence="4 9" id="KW-0812">Transmembrane</keyword>
<feature type="transmembrane region" description="Helical" evidence="9">
    <location>
        <begin position="197"/>
        <end position="220"/>
    </location>
</feature>
<evidence type="ECO:0000256" key="3">
    <source>
        <dbReference type="ARBA" id="ARBA00022448"/>
    </source>
</evidence>
<organism evidence="11 12">
    <name type="scientific">Kockovaella imperatae</name>
    <dbReference type="NCBI Taxonomy" id="4999"/>
    <lineage>
        <taxon>Eukaryota</taxon>
        <taxon>Fungi</taxon>
        <taxon>Dikarya</taxon>
        <taxon>Basidiomycota</taxon>
        <taxon>Agaricomycotina</taxon>
        <taxon>Tremellomycetes</taxon>
        <taxon>Tremellales</taxon>
        <taxon>Cuniculitremaceae</taxon>
        <taxon>Kockovaella</taxon>
    </lineage>
</organism>
<comment type="caution">
    <text evidence="11">The sequence shown here is derived from an EMBL/GenBank/DDBJ whole genome shotgun (WGS) entry which is preliminary data.</text>
</comment>
<comment type="catalytic activity">
    <reaction evidence="7">
        <text>myo-inositol(out) + H(+)(out) = myo-inositol(in) + H(+)(in)</text>
        <dbReference type="Rhea" id="RHEA:60364"/>
        <dbReference type="ChEBI" id="CHEBI:15378"/>
        <dbReference type="ChEBI" id="CHEBI:17268"/>
    </reaction>
</comment>
<dbReference type="InParanoid" id="A0A1Y1UJH5"/>
<dbReference type="InterPro" id="IPR050360">
    <property type="entry name" value="MFS_Sugar_Transporters"/>
</dbReference>
<dbReference type="GO" id="GO:0005351">
    <property type="term" value="F:carbohydrate:proton symporter activity"/>
    <property type="evidence" value="ECO:0007669"/>
    <property type="project" value="TreeGrafter"/>
</dbReference>
<evidence type="ECO:0000313" key="11">
    <source>
        <dbReference type="EMBL" id="ORX37275.1"/>
    </source>
</evidence>
<evidence type="ECO:0000313" key="12">
    <source>
        <dbReference type="Proteomes" id="UP000193218"/>
    </source>
</evidence>
<evidence type="ECO:0000259" key="10">
    <source>
        <dbReference type="PROSITE" id="PS50850"/>
    </source>
</evidence>
<dbReference type="PROSITE" id="PS50850">
    <property type="entry name" value="MFS"/>
    <property type="match status" value="1"/>
</dbReference>
<feature type="transmembrane region" description="Helical" evidence="9">
    <location>
        <begin position="356"/>
        <end position="379"/>
    </location>
</feature>
<dbReference type="EMBL" id="NBSH01000006">
    <property type="protein sequence ID" value="ORX37275.1"/>
    <property type="molecule type" value="Genomic_DNA"/>
</dbReference>
<dbReference type="AlphaFoldDB" id="A0A1Y1UJH5"/>